<dbReference type="Proteomes" id="UP001174136">
    <property type="component" value="Unassembled WGS sequence"/>
</dbReference>
<reference evidence="1" key="1">
    <citation type="journal article" date="2023" name="Front. Mar. Sci.">
        <title>A new Merluccius polli reference genome to investigate the effects of global change in West African waters.</title>
        <authorList>
            <person name="Mateo J.L."/>
            <person name="Blanco-Fernandez C."/>
            <person name="Garcia-Vazquez E."/>
            <person name="Machado-Schiaffino G."/>
        </authorList>
    </citation>
    <scope>NUCLEOTIDE SEQUENCE</scope>
    <source>
        <strain evidence="1">C29</strain>
        <tissue evidence="1">Fin</tissue>
    </source>
</reference>
<dbReference type="PANTHER" id="PTHR35617:SF3">
    <property type="entry name" value="CORE-BINDING (CB) DOMAIN-CONTAINING PROTEIN"/>
    <property type="match status" value="1"/>
</dbReference>
<evidence type="ECO:0000313" key="1">
    <source>
        <dbReference type="EMBL" id="KAK0146249.1"/>
    </source>
</evidence>
<comment type="caution">
    <text evidence="1">The sequence shown here is derived from an EMBL/GenBank/DDBJ whole genome shotgun (WGS) entry which is preliminary data.</text>
</comment>
<evidence type="ECO:0000313" key="2">
    <source>
        <dbReference type="Proteomes" id="UP001174136"/>
    </source>
</evidence>
<sequence length="216" mass="23185">MVKVYLAAVAACHVGFGERTASQHPLVCRFMKGARRLLPVSRPLVPPWDLAVVLEGLKGPPFEPLVGADLKHVSLKTVLLLALALAKRLFPGDVRMILRPNRAFVPKVVGSCSPIDLVAFAASPGFAATCGPASALDSGFGRILGLIQGSFCSGHLCCGELVLASHFCPFLYAGRLRSVRGVRGFDVLIGWNGVLFPVGWWMLGKLVWQYGSNHIP</sequence>
<gene>
    <name evidence="1" type="ORF">N1851_014446</name>
</gene>
<dbReference type="AlphaFoldDB" id="A0AA47MTH2"/>
<proteinExistence type="predicted"/>
<dbReference type="EMBL" id="JAOPHQ010002598">
    <property type="protein sequence ID" value="KAK0146249.1"/>
    <property type="molecule type" value="Genomic_DNA"/>
</dbReference>
<protein>
    <submittedName>
        <fullName evidence="1">Uncharacterized protein</fullName>
    </submittedName>
</protein>
<dbReference type="PANTHER" id="PTHR35617">
    <property type="entry name" value="PHAGE_INTEGRASE DOMAIN-CONTAINING PROTEIN"/>
    <property type="match status" value="1"/>
</dbReference>
<organism evidence="1 2">
    <name type="scientific">Merluccius polli</name>
    <name type="common">Benguela hake</name>
    <name type="synonym">Merluccius cadenati</name>
    <dbReference type="NCBI Taxonomy" id="89951"/>
    <lineage>
        <taxon>Eukaryota</taxon>
        <taxon>Metazoa</taxon>
        <taxon>Chordata</taxon>
        <taxon>Craniata</taxon>
        <taxon>Vertebrata</taxon>
        <taxon>Euteleostomi</taxon>
        <taxon>Actinopterygii</taxon>
        <taxon>Neopterygii</taxon>
        <taxon>Teleostei</taxon>
        <taxon>Neoteleostei</taxon>
        <taxon>Acanthomorphata</taxon>
        <taxon>Zeiogadaria</taxon>
        <taxon>Gadariae</taxon>
        <taxon>Gadiformes</taxon>
        <taxon>Gadoidei</taxon>
        <taxon>Merlucciidae</taxon>
        <taxon>Merluccius</taxon>
    </lineage>
</organism>
<accession>A0AA47MTH2</accession>
<name>A0AA47MTH2_MERPO</name>
<keyword evidence="2" id="KW-1185">Reference proteome</keyword>